<evidence type="ECO:0000313" key="1">
    <source>
        <dbReference type="EMBL" id="OKP84793.1"/>
    </source>
</evidence>
<proteinExistence type="predicted"/>
<sequence>MSETITQTKAFTKEDLLDQLLKPEVQESLTTLVEQLPQITQLVGALTKSLDFVQAVASDEVLKSDTVGAIKELAEPVVDSVKTMAATVIEAKDRANESSETISLFGMMRMIKDPQVQKMLRFMNAYLQVSGERNPQK</sequence>
<keyword evidence="2" id="KW-1185">Reference proteome</keyword>
<protein>
    <recommendedName>
        <fullName evidence="3">DUF1641 domain-containing protein</fullName>
    </recommendedName>
</protein>
<dbReference type="InterPro" id="IPR012440">
    <property type="entry name" value="DUF1641"/>
</dbReference>
<dbReference type="EMBL" id="LVWI01000050">
    <property type="protein sequence ID" value="OKP84793.1"/>
    <property type="molecule type" value="Genomic_DNA"/>
</dbReference>
<dbReference type="RefSeq" id="WP_074108218.1">
    <property type="nucleotide sequence ID" value="NZ_LVWI01000050.1"/>
</dbReference>
<dbReference type="PANTHER" id="PTHR39180">
    <property type="match status" value="1"/>
</dbReference>
<dbReference type="PANTHER" id="PTHR39180:SF2">
    <property type="entry name" value="DUF1641 DOMAIN-CONTAINING PROTEIN"/>
    <property type="match status" value="1"/>
</dbReference>
<accession>A0ABX3ENF1</accession>
<evidence type="ECO:0008006" key="3">
    <source>
        <dbReference type="Google" id="ProtNLM"/>
    </source>
</evidence>
<dbReference type="Pfam" id="PF07849">
    <property type="entry name" value="DUF1641"/>
    <property type="match status" value="1"/>
</dbReference>
<gene>
    <name evidence="1" type="ORF">A3844_18595</name>
</gene>
<reference evidence="1 2" key="1">
    <citation type="submission" date="2016-03" db="EMBL/GenBank/DDBJ databases">
        <authorList>
            <person name="Sant'Anna F.H."/>
            <person name="Ambrosini A."/>
            <person name="Souza R."/>
            <person name="Bach E."/>
            <person name="Fernandes G."/>
            <person name="Balsanelli E."/>
            <person name="Baura V.A."/>
            <person name="Souza E.M."/>
            <person name="Passaglia L."/>
        </authorList>
    </citation>
    <scope>NUCLEOTIDE SEQUENCE [LARGE SCALE GENOMIC DNA]</scope>
    <source>
        <strain evidence="1 2">P26E</strain>
    </source>
</reference>
<dbReference type="Proteomes" id="UP000186058">
    <property type="component" value="Unassembled WGS sequence"/>
</dbReference>
<comment type="caution">
    <text evidence="1">The sequence shown here is derived from an EMBL/GenBank/DDBJ whole genome shotgun (WGS) entry which is preliminary data.</text>
</comment>
<evidence type="ECO:0000313" key="2">
    <source>
        <dbReference type="Proteomes" id="UP000186058"/>
    </source>
</evidence>
<name>A0ABX3ENF1_9BACL</name>
<organism evidence="1 2">
    <name type="scientific">Paenibacillus helianthi</name>
    <dbReference type="NCBI Taxonomy" id="1349432"/>
    <lineage>
        <taxon>Bacteria</taxon>
        <taxon>Bacillati</taxon>
        <taxon>Bacillota</taxon>
        <taxon>Bacilli</taxon>
        <taxon>Bacillales</taxon>
        <taxon>Paenibacillaceae</taxon>
        <taxon>Paenibacillus</taxon>
    </lineage>
</organism>